<gene>
    <name evidence="7" type="primary">LOC113396306</name>
</gene>
<dbReference type="PANTHER" id="PTHR23220">
    <property type="entry name" value="INTEGRIN ALPHA"/>
    <property type="match status" value="1"/>
</dbReference>
<feature type="transmembrane region" description="Helical" evidence="5">
    <location>
        <begin position="893"/>
        <end position="914"/>
    </location>
</feature>
<dbReference type="InterPro" id="IPR028994">
    <property type="entry name" value="Integrin_alpha_N"/>
</dbReference>
<dbReference type="InterPro" id="IPR013517">
    <property type="entry name" value="FG-GAP"/>
</dbReference>
<keyword evidence="5" id="KW-0675">Receptor</keyword>
<dbReference type="Gene3D" id="1.20.5.930">
    <property type="entry name" value="Bicelle-embedded integrin alpha(iib) transmembrane segment"/>
    <property type="match status" value="1"/>
</dbReference>
<keyword evidence="3" id="KW-0325">Glycoprotein</keyword>
<protein>
    <submittedName>
        <fullName evidence="7">Integrin alpha-9-like isoform X1</fullName>
    </submittedName>
</protein>
<comment type="subcellular location">
    <subcellularLocation>
        <location evidence="5">Membrane</location>
        <topology evidence="5">Single-pass type I membrane protein</topology>
    </subcellularLocation>
</comment>
<dbReference type="RefSeq" id="XP_064071684.1">
    <property type="nucleotide sequence ID" value="XM_064215614.1"/>
</dbReference>
<feature type="repeat" description="FG-GAP" evidence="4">
    <location>
        <begin position="290"/>
        <end position="352"/>
    </location>
</feature>
<name>A0ABM4AK54_VANTA</name>
<sequence length="985" mass="109883">MKGNYLPVNLEHLPVILIFLRIGYIDGSIFFHEASYLELQSPDAKTDFGFSIAYQAKLNSLAVGAPHGDLNGKLFKCPMSETVKNKKQICTRLEINVDELAGDYSRHNSTDQNFCLGASISTTPDYIFTCAPLWTSDIQDGDKIKFGALGTCFISNDTHASRYTGLLEQYVKKDYQKRIPKIEEIYGGIGWNTLFDPNNNLILIAKSSLKSSISVMNMDDPLAPTSVVALGSMFNQYENLGLNFAVGVFFNNHKVLYAFNMILRSRLTGAIAFLYYDGSDKTMKVLENKKQPVQIEDNLTNSMYGTSLHSVDLNGDSFSELLVGAPAQTNYEGGYEHGAVFIYLGGGRPTTKTSSNLCICGHKDASRFGTAIASNDIDGDSLPEIFISAPYEDYGEGAVYVLSGYEVTRRLLKTGSNPEISVSELTDTQRIKNTPFKSFGFSLHSIRDFDKNGASLLAVGSPKNGTVVLYRSLHFINVTVSALLIGKERVKEDDMNFTVTVFVNVTFPAKPNVISGRLFVTTNIIGDAARIVDRTYEIKITKKVSLYTNEVLVLLDDTEPGNYKFTAKVEPDVKALEAPEFGRSLFTTSNYSKPETVLDVVRRCKGHDCVPRLSMQFEWLGSTDEVYILGSSLFENMNVTVRNDGNATYESCAWIKVDGVKASVLGCIQFDDEWYKCDLINIERHGERSINIRLDTSKTTSTDEGLEVEVLLYNNCAASGMNATVHQTKKIPFELNTADISIDYLHYDRNITEREIRDVDSSSVIGIRDFFTITNNGSVLWKSVQILITLEKRPFIKNQTIVMLEASECIENNLEDLTIFNCTLTLEPNSTFKISTMTNILKEKMLDNFKDGKFSVTSTYVLYLKPTLQTLNKTLISTLFIQEDTSFGNDKNLIIAVAIIVGLLVLAVILLILYKVGFFKRKQKTKLNALKEEIRQKSIRRPNPDDGATSSHEDTQADIEIIEDAIPLQLRNSEVTNDSEVLIKD</sequence>
<evidence type="ECO:0000256" key="2">
    <source>
        <dbReference type="ARBA" id="ARBA00022737"/>
    </source>
</evidence>
<accession>A0ABM4AK54</accession>
<keyword evidence="5" id="KW-0130">Cell adhesion</keyword>
<evidence type="ECO:0000313" key="7">
    <source>
        <dbReference type="RefSeq" id="XP_064071684.1"/>
    </source>
</evidence>
<evidence type="ECO:0000256" key="5">
    <source>
        <dbReference type="RuleBase" id="RU003762"/>
    </source>
</evidence>
<dbReference type="Gene3D" id="2.130.10.130">
    <property type="entry name" value="Integrin alpha, N-terminal"/>
    <property type="match status" value="1"/>
</dbReference>
<evidence type="ECO:0000256" key="4">
    <source>
        <dbReference type="PROSITE-ProRule" id="PRU00803"/>
    </source>
</evidence>
<feature type="repeat" description="FG-GAP" evidence="4">
    <location>
        <begin position="354"/>
        <end position="411"/>
    </location>
</feature>
<reference evidence="7" key="1">
    <citation type="submission" date="2025-08" db="UniProtKB">
        <authorList>
            <consortium name="RefSeq"/>
        </authorList>
    </citation>
    <scope>IDENTIFICATION</scope>
    <source>
        <tissue evidence="7">Whole body</tissue>
    </source>
</reference>
<evidence type="ECO:0000256" key="3">
    <source>
        <dbReference type="ARBA" id="ARBA00023180"/>
    </source>
</evidence>
<dbReference type="PROSITE" id="PS00242">
    <property type="entry name" value="INTEGRIN_ALPHA"/>
    <property type="match status" value="1"/>
</dbReference>
<keyword evidence="6" id="KW-1185">Reference proteome</keyword>
<dbReference type="PANTHER" id="PTHR23220:SF83">
    <property type="entry name" value="INTEGRIN ALPHA-PS3-RELATED"/>
    <property type="match status" value="1"/>
</dbReference>
<keyword evidence="2" id="KW-0677">Repeat</keyword>
<evidence type="ECO:0000313" key="6">
    <source>
        <dbReference type="Proteomes" id="UP001652626"/>
    </source>
</evidence>
<evidence type="ECO:0000256" key="1">
    <source>
        <dbReference type="ARBA" id="ARBA00022729"/>
    </source>
</evidence>
<dbReference type="PRINTS" id="PR01185">
    <property type="entry name" value="INTEGRINA"/>
</dbReference>
<dbReference type="InterPro" id="IPR018184">
    <property type="entry name" value="Integrin_alpha_C_CS"/>
</dbReference>
<keyword evidence="5" id="KW-0401">Integrin</keyword>
<dbReference type="SUPFAM" id="SSF69318">
    <property type="entry name" value="Integrin alpha N-terminal domain"/>
    <property type="match status" value="1"/>
</dbReference>
<keyword evidence="5" id="KW-1133">Transmembrane helix</keyword>
<comment type="similarity">
    <text evidence="5">Belongs to the integrin alpha chain family.</text>
</comment>
<keyword evidence="1" id="KW-0732">Signal</keyword>
<keyword evidence="5" id="KW-0472">Membrane</keyword>
<dbReference type="PROSITE" id="PS51470">
    <property type="entry name" value="FG_GAP"/>
    <property type="match status" value="2"/>
</dbReference>
<proteinExistence type="inferred from homology"/>
<organism evidence="6 7">
    <name type="scientific">Vanessa tameamea</name>
    <name type="common">Kamehameha butterfly</name>
    <dbReference type="NCBI Taxonomy" id="334116"/>
    <lineage>
        <taxon>Eukaryota</taxon>
        <taxon>Metazoa</taxon>
        <taxon>Ecdysozoa</taxon>
        <taxon>Arthropoda</taxon>
        <taxon>Hexapoda</taxon>
        <taxon>Insecta</taxon>
        <taxon>Pterygota</taxon>
        <taxon>Neoptera</taxon>
        <taxon>Endopterygota</taxon>
        <taxon>Lepidoptera</taxon>
        <taxon>Glossata</taxon>
        <taxon>Ditrysia</taxon>
        <taxon>Papilionoidea</taxon>
        <taxon>Nymphalidae</taxon>
        <taxon>Nymphalinae</taxon>
        <taxon>Vanessa</taxon>
    </lineage>
</organism>
<dbReference type="Proteomes" id="UP001652626">
    <property type="component" value="Chromosome 8"/>
</dbReference>
<dbReference type="Pfam" id="PF01839">
    <property type="entry name" value="FG-GAP"/>
    <property type="match status" value="2"/>
</dbReference>
<keyword evidence="5" id="KW-0812">Transmembrane</keyword>
<dbReference type="InterPro" id="IPR013519">
    <property type="entry name" value="Int_alpha_beta-p"/>
</dbReference>
<dbReference type="GeneID" id="113396306"/>
<dbReference type="InterPro" id="IPR000413">
    <property type="entry name" value="Integrin_alpha"/>
</dbReference>
<dbReference type="SMART" id="SM00191">
    <property type="entry name" value="Int_alpha"/>
    <property type="match status" value="4"/>
</dbReference>